<accession>A0A6A5W0V5</accession>
<dbReference type="GO" id="GO:0008270">
    <property type="term" value="F:zinc ion binding"/>
    <property type="evidence" value="ECO:0007669"/>
    <property type="project" value="UniProtKB-KW"/>
</dbReference>
<dbReference type="InterPro" id="IPR013083">
    <property type="entry name" value="Znf_RING/FYVE/PHD"/>
</dbReference>
<dbReference type="PROSITE" id="PS50089">
    <property type="entry name" value="ZF_RING_2"/>
    <property type="match status" value="1"/>
</dbReference>
<sequence>MSQSLFTNEHYIMPSSQLSRPQFSYSRKTLMSSSAPPPIDVLELFPSLLLALNRLQGAPLDAGWFLGILADVAYCFISPIVLGASEESLEALKQSGLDYLRANACYDEDTPFGAVSLLILDELVTFLQGIHTRLNEVREDGNNSPDLPWVVVLERDATHSSLQFEPDDSATEFHPIGRPIPLSHFSSPYPRQTPPTDPCPICHIDLTKCRVEELVVANCTAGHVFHGECLGGWINDSAMLNANTCPLDREEICEGRERVHGGGEGEEREVVTAEEEGGDFGEGGSVLDDARSDMPL</sequence>
<name>A0A6A5W0V5_9PLEO</name>
<protein>
    <recommendedName>
        <fullName evidence="3">RING-type domain-containing protein</fullName>
    </recommendedName>
</protein>
<evidence type="ECO:0000313" key="4">
    <source>
        <dbReference type="EMBL" id="KAF1994914.1"/>
    </source>
</evidence>
<keyword evidence="1" id="KW-0862">Zinc</keyword>
<organism evidence="4 5">
    <name type="scientific">Amniculicola lignicola CBS 123094</name>
    <dbReference type="NCBI Taxonomy" id="1392246"/>
    <lineage>
        <taxon>Eukaryota</taxon>
        <taxon>Fungi</taxon>
        <taxon>Dikarya</taxon>
        <taxon>Ascomycota</taxon>
        <taxon>Pezizomycotina</taxon>
        <taxon>Dothideomycetes</taxon>
        <taxon>Pleosporomycetidae</taxon>
        <taxon>Pleosporales</taxon>
        <taxon>Amniculicolaceae</taxon>
        <taxon>Amniculicola</taxon>
    </lineage>
</organism>
<proteinExistence type="predicted"/>
<feature type="compositionally biased region" description="Basic and acidic residues" evidence="2">
    <location>
        <begin position="257"/>
        <end position="271"/>
    </location>
</feature>
<keyword evidence="1" id="KW-0479">Metal-binding</keyword>
<evidence type="ECO:0000259" key="3">
    <source>
        <dbReference type="PROSITE" id="PS50089"/>
    </source>
</evidence>
<dbReference type="Proteomes" id="UP000799779">
    <property type="component" value="Unassembled WGS sequence"/>
</dbReference>
<reference evidence="4" key="1">
    <citation type="journal article" date="2020" name="Stud. Mycol.">
        <title>101 Dothideomycetes genomes: a test case for predicting lifestyles and emergence of pathogens.</title>
        <authorList>
            <person name="Haridas S."/>
            <person name="Albert R."/>
            <person name="Binder M."/>
            <person name="Bloem J."/>
            <person name="Labutti K."/>
            <person name="Salamov A."/>
            <person name="Andreopoulos B."/>
            <person name="Baker S."/>
            <person name="Barry K."/>
            <person name="Bills G."/>
            <person name="Bluhm B."/>
            <person name="Cannon C."/>
            <person name="Castanera R."/>
            <person name="Culley D."/>
            <person name="Daum C."/>
            <person name="Ezra D."/>
            <person name="Gonzalez J."/>
            <person name="Henrissat B."/>
            <person name="Kuo A."/>
            <person name="Liang C."/>
            <person name="Lipzen A."/>
            <person name="Lutzoni F."/>
            <person name="Magnuson J."/>
            <person name="Mondo S."/>
            <person name="Nolan M."/>
            <person name="Ohm R."/>
            <person name="Pangilinan J."/>
            <person name="Park H.-J."/>
            <person name="Ramirez L."/>
            <person name="Alfaro M."/>
            <person name="Sun H."/>
            <person name="Tritt A."/>
            <person name="Yoshinaga Y."/>
            <person name="Zwiers L.-H."/>
            <person name="Turgeon B."/>
            <person name="Goodwin S."/>
            <person name="Spatafora J."/>
            <person name="Crous P."/>
            <person name="Grigoriev I."/>
        </authorList>
    </citation>
    <scope>NUCLEOTIDE SEQUENCE</scope>
    <source>
        <strain evidence="4">CBS 123094</strain>
    </source>
</reference>
<dbReference type="EMBL" id="ML977649">
    <property type="protein sequence ID" value="KAF1994914.1"/>
    <property type="molecule type" value="Genomic_DNA"/>
</dbReference>
<dbReference type="Gene3D" id="3.30.40.10">
    <property type="entry name" value="Zinc/RING finger domain, C3HC4 (zinc finger)"/>
    <property type="match status" value="1"/>
</dbReference>
<keyword evidence="1" id="KW-0863">Zinc-finger</keyword>
<keyword evidence="5" id="KW-1185">Reference proteome</keyword>
<feature type="region of interest" description="Disordered" evidence="2">
    <location>
        <begin position="257"/>
        <end position="296"/>
    </location>
</feature>
<dbReference type="AlphaFoldDB" id="A0A6A5W0V5"/>
<feature type="domain" description="RING-type" evidence="3">
    <location>
        <begin position="199"/>
        <end position="249"/>
    </location>
</feature>
<dbReference type="InterPro" id="IPR001841">
    <property type="entry name" value="Znf_RING"/>
</dbReference>
<dbReference type="SUPFAM" id="SSF57850">
    <property type="entry name" value="RING/U-box"/>
    <property type="match status" value="1"/>
</dbReference>
<evidence type="ECO:0000256" key="1">
    <source>
        <dbReference type="PROSITE-ProRule" id="PRU00175"/>
    </source>
</evidence>
<evidence type="ECO:0000256" key="2">
    <source>
        <dbReference type="SAM" id="MobiDB-lite"/>
    </source>
</evidence>
<dbReference type="CDD" id="cd16448">
    <property type="entry name" value="RING-H2"/>
    <property type="match status" value="1"/>
</dbReference>
<gene>
    <name evidence="4" type="ORF">P154DRAFT_567026</name>
</gene>
<dbReference type="OrthoDB" id="3797411at2759"/>
<evidence type="ECO:0000313" key="5">
    <source>
        <dbReference type="Proteomes" id="UP000799779"/>
    </source>
</evidence>